<evidence type="ECO:0000313" key="2">
    <source>
        <dbReference type="Proteomes" id="UP000198327"/>
    </source>
</evidence>
<accession>A0A239FBU5</accession>
<reference evidence="2" key="1">
    <citation type="submission" date="2017-06" db="EMBL/GenBank/DDBJ databases">
        <authorList>
            <person name="Varghese N."/>
            <person name="Submissions S."/>
        </authorList>
    </citation>
    <scope>NUCLEOTIDE SEQUENCE [LARGE SCALE GENOMIC DNA]</scope>
    <source>
        <strain evidence="2">JCM 23211</strain>
    </source>
</reference>
<dbReference type="EMBL" id="FZOW01000003">
    <property type="protein sequence ID" value="SNS54245.1"/>
    <property type="molecule type" value="Genomic_DNA"/>
</dbReference>
<dbReference type="Proteomes" id="UP000198327">
    <property type="component" value="Unassembled WGS sequence"/>
</dbReference>
<dbReference type="Pfam" id="PF12079">
    <property type="entry name" value="DUF3558"/>
    <property type="match status" value="1"/>
</dbReference>
<sequence length="178" mass="19180">MRARQLGTWMAALTLVVGCNQPADGTANREPSTAAKQFDPCSIPDDAIAAAGLDPATRSAGAGNGLTTPGWQICSWDGPSGDAWYYYSISFSMNHDLEEIRLQPGNVDHSEIEFAGRVGLQYRMDLRERLSVCNIAFDTQAGVAAVMASSFRASQTKGDLCEIVRQHTEQLHGVFPAS</sequence>
<protein>
    <recommendedName>
        <fullName evidence="3">DUF3558 domain-containing protein</fullName>
    </recommendedName>
</protein>
<gene>
    <name evidence="1" type="ORF">SAMN05421642_103215</name>
</gene>
<proteinExistence type="predicted"/>
<keyword evidence="2" id="KW-1185">Reference proteome</keyword>
<name>A0A239FBU5_9NOCA</name>
<dbReference type="InterPro" id="IPR024520">
    <property type="entry name" value="DUF3558"/>
</dbReference>
<dbReference type="PROSITE" id="PS51257">
    <property type="entry name" value="PROKAR_LIPOPROTEIN"/>
    <property type="match status" value="1"/>
</dbReference>
<evidence type="ECO:0008006" key="3">
    <source>
        <dbReference type="Google" id="ProtNLM"/>
    </source>
</evidence>
<organism evidence="1 2">
    <name type="scientific">Rhodococcoides kyotonense</name>
    <dbReference type="NCBI Taxonomy" id="398843"/>
    <lineage>
        <taxon>Bacteria</taxon>
        <taxon>Bacillati</taxon>
        <taxon>Actinomycetota</taxon>
        <taxon>Actinomycetes</taxon>
        <taxon>Mycobacteriales</taxon>
        <taxon>Nocardiaceae</taxon>
        <taxon>Rhodococcoides</taxon>
    </lineage>
</organism>
<evidence type="ECO:0000313" key="1">
    <source>
        <dbReference type="EMBL" id="SNS54245.1"/>
    </source>
</evidence>
<dbReference type="AlphaFoldDB" id="A0A239FBU5"/>